<reference evidence="16 17" key="1">
    <citation type="submission" date="2024-11" db="EMBL/GenBank/DDBJ databases">
        <title>Chromosome-level genome assembly of the freshwater bivalve Anodonta woodiana.</title>
        <authorList>
            <person name="Chen X."/>
        </authorList>
    </citation>
    <scope>NUCLEOTIDE SEQUENCE [LARGE SCALE GENOMIC DNA]</scope>
    <source>
        <strain evidence="16">MN2024</strain>
        <tissue evidence="16">Gills</tissue>
    </source>
</reference>
<dbReference type="InterPro" id="IPR002067">
    <property type="entry name" value="MCP"/>
</dbReference>
<gene>
    <name evidence="16" type="ORF">ACJMK2_003197</name>
</gene>
<evidence type="ECO:0000256" key="14">
    <source>
        <dbReference type="PROSITE-ProRule" id="PRU00282"/>
    </source>
</evidence>
<evidence type="ECO:0000256" key="7">
    <source>
        <dbReference type="ARBA" id="ARBA00022989"/>
    </source>
</evidence>
<evidence type="ECO:0000256" key="4">
    <source>
        <dbReference type="ARBA" id="ARBA00022692"/>
    </source>
</evidence>
<evidence type="ECO:0000256" key="11">
    <source>
        <dbReference type="ARBA" id="ARBA00058619"/>
    </source>
</evidence>
<evidence type="ECO:0000256" key="15">
    <source>
        <dbReference type="RuleBase" id="RU000488"/>
    </source>
</evidence>
<keyword evidence="3 15" id="KW-0813">Transport</keyword>
<dbReference type="PRINTS" id="PR00926">
    <property type="entry name" value="MITOCARRIER"/>
</dbReference>
<evidence type="ECO:0000256" key="2">
    <source>
        <dbReference type="ARBA" id="ARBA00006375"/>
    </source>
</evidence>
<dbReference type="EMBL" id="JBJQND010000001">
    <property type="protein sequence ID" value="KAL3890928.1"/>
    <property type="molecule type" value="Genomic_DNA"/>
</dbReference>
<sequence length="322" mass="35901">MDAKVVKGAVGSTVVGKTLLQHVKWEHLAAGISGGVVATLVLHPLDLVKIRFQVNEGIGITNRPQYNGMLDALRSICKTNGFAGLYQGVTPNVWGAGTSWGLYFFFYNNIKTWMQGGDAKYALGPGRHIVAASEAGLLTLILTNPLWVAKTRLCLQYEQSAGSTTRGVYYNGTVDALLKIYKLEGIRGLYKGFVPGVFGISHGAIQFMIYEEMKNKYNIHYNRSVDTRLTTLEYLTFAAVSKTIAASVTYPYQVLRTRLQDQHRSYTGVMDVIKQVLKYEGPRGLYKGVVVYLWHVTPNICIVFMMYEYITNWGKKVAVVDK</sequence>
<dbReference type="AlphaFoldDB" id="A0ABD3XZR8"/>
<feature type="repeat" description="Solcar" evidence="14">
    <location>
        <begin position="229"/>
        <end position="313"/>
    </location>
</feature>
<dbReference type="PANTHER" id="PTHR45683">
    <property type="entry name" value="MITOCHONDRIAL NICOTINAMIDE ADENINE DINUCLEOTIDE TRANSPORTER 1-RELATED-RELATED"/>
    <property type="match status" value="1"/>
</dbReference>
<dbReference type="InterPro" id="IPR044712">
    <property type="entry name" value="SLC25A32-like"/>
</dbReference>
<evidence type="ECO:0000256" key="9">
    <source>
        <dbReference type="ARBA" id="ARBA00023136"/>
    </source>
</evidence>
<evidence type="ECO:0000256" key="6">
    <source>
        <dbReference type="ARBA" id="ARBA00022792"/>
    </source>
</evidence>
<comment type="catalytic activity">
    <reaction evidence="10">
        <text>FAD(in) = FAD(out)</text>
        <dbReference type="Rhea" id="RHEA:76535"/>
        <dbReference type="ChEBI" id="CHEBI:57692"/>
    </reaction>
</comment>
<keyword evidence="8" id="KW-0496">Mitochondrion</keyword>
<dbReference type="InterPro" id="IPR023395">
    <property type="entry name" value="MCP_dom_sf"/>
</dbReference>
<dbReference type="GO" id="GO:0005743">
    <property type="term" value="C:mitochondrial inner membrane"/>
    <property type="evidence" value="ECO:0007669"/>
    <property type="project" value="UniProtKB-SubCell"/>
</dbReference>
<evidence type="ECO:0000256" key="8">
    <source>
        <dbReference type="ARBA" id="ARBA00023128"/>
    </source>
</evidence>
<keyword evidence="6" id="KW-0999">Mitochondrion inner membrane</keyword>
<dbReference type="GO" id="GO:0015711">
    <property type="term" value="P:organic anion transport"/>
    <property type="evidence" value="ECO:0007669"/>
    <property type="project" value="UniProtKB-ARBA"/>
</dbReference>
<evidence type="ECO:0000256" key="13">
    <source>
        <dbReference type="ARBA" id="ARBA00079992"/>
    </source>
</evidence>
<dbReference type="GO" id="GO:0015215">
    <property type="term" value="F:nucleotide transmembrane transporter activity"/>
    <property type="evidence" value="ECO:0007669"/>
    <property type="project" value="UniProtKB-ARBA"/>
</dbReference>
<keyword evidence="5" id="KW-0677">Repeat</keyword>
<evidence type="ECO:0000313" key="17">
    <source>
        <dbReference type="Proteomes" id="UP001634394"/>
    </source>
</evidence>
<comment type="subcellular location">
    <subcellularLocation>
        <location evidence="1">Mitochondrion inner membrane</location>
        <topology evidence="1">Multi-pass membrane protein</topology>
    </subcellularLocation>
</comment>
<keyword evidence="7" id="KW-1133">Transmembrane helix</keyword>
<evidence type="ECO:0000256" key="5">
    <source>
        <dbReference type="ARBA" id="ARBA00022737"/>
    </source>
</evidence>
<dbReference type="PROSITE" id="PS50920">
    <property type="entry name" value="SOLCAR"/>
    <property type="match status" value="3"/>
</dbReference>
<evidence type="ECO:0000256" key="10">
    <source>
        <dbReference type="ARBA" id="ARBA00050907"/>
    </source>
</evidence>
<comment type="function">
    <text evidence="11">Facilitates flavin adenine dinucleotide (FAD) translocation across the mitochondrial inner membrane into the mitochondrial matrix where it acts as a redox cofactor to assist flavoenzyme activities in fundamental metabolic processes including fatty acid beta-oxidation, amino acid and choline metabolism as well as mitochondrial electron transportation. In particular, provides FAD to DLD dehydrogenase of the glycine cleavage system, part of mitochondrial one-carbon metabolic pathway involved in neural tube closure in early embryogenesis.</text>
</comment>
<organism evidence="16 17">
    <name type="scientific">Sinanodonta woodiana</name>
    <name type="common">Chinese pond mussel</name>
    <name type="synonym">Anodonta woodiana</name>
    <dbReference type="NCBI Taxonomy" id="1069815"/>
    <lineage>
        <taxon>Eukaryota</taxon>
        <taxon>Metazoa</taxon>
        <taxon>Spiralia</taxon>
        <taxon>Lophotrochozoa</taxon>
        <taxon>Mollusca</taxon>
        <taxon>Bivalvia</taxon>
        <taxon>Autobranchia</taxon>
        <taxon>Heteroconchia</taxon>
        <taxon>Palaeoheterodonta</taxon>
        <taxon>Unionida</taxon>
        <taxon>Unionoidea</taxon>
        <taxon>Unionidae</taxon>
        <taxon>Unioninae</taxon>
        <taxon>Sinanodonta</taxon>
    </lineage>
</organism>
<accession>A0ABD3XZR8</accession>
<comment type="caution">
    <text evidence="16">The sequence shown here is derived from an EMBL/GenBank/DDBJ whole genome shotgun (WGS) entry which is preliminary data.</text>
</comment>
<dbReference type="FunFam" id="1.50.40.10:FF:000025">
    <property type="entry name" value="mitochondrial folate transporter/carrier"/>
    <property type="match status" value="1"/>
</dbReference>
<evidence type="ECO:0000256" key="3">
    <source>
        <dbReference type="ARBA" id="ARBA00022448"/>
    </source>
</evidence>
<name>A0ABD3XZR8_SINWO</name>
<feature type="repeat" description="Solcar" evidence="14">
    <location>
        <begin position="22"/>
        <end position="113"/>
    </location>
</feature>
<comment type="similarity">
    <text evidence="2 15">Belongs to the mitochondrial carrier (TC 2.A.29) family.</text>
</comment>
<evidence type="ECO:0000256" key="12">
    <source>
        <dbReference type="ARBA" id="ARBA00070508"/>
    </source>
</evidence>
<dbReference type="Gene3D" id="1.50.40.10">
    <property type="entry name" value="Mitochondrial carrier domain"/>
    <property type="match status" value="1"/>
</dbReference>
<protein>
    <recommendedName>
        <fullName evidence="12">Solute carrier family 25 member 32</fullName>
    </recommendedName>
    <alternativeName>
        <fullName evidence="13">Mitochondrial FAD transporter</fullName>
    </alternativeName>
</protein>
<feature type="repeat" description="Solcar" evidence="14">
    <location>
        <begin position="123"/>
        <end position="216"/>
    </location>
</feature>
<keyword evidence="9 14" id="KW-0472">Membrane</keyword>
<dbReference type="Pfam" id="PF00153">
    <property type="entry name" value="Mito_carr"/>
    <property type="match status" value="3"/>
</dbReference>
<dbReference type="Proteomes" id="UP001634394">
    <property type="component" value="Unassembled WGS sequence"/>
</dbReference>
<keyword evidence="4 14" id="KW-0812">Transmembrane</keyword>
<dbReference type="InterPro" id="IPR018108">
    <property type="entry name" value="MCP_transmembrane"/>
</dbReference>
<dbReference type="SUPFAM" id="SSF103506">
    <property type="entry name" value="Mitochondrial carrier"/>
    <property type="match status" value="1"/>
</dbReference>
<evidence type="ECO:0000256" key="1">
    <source>
        <dbReference type="ARBA" id="ARBA00004448"/>
    </source>
</evidence>
<keyword evidence="17" id="KW-1185">Reference proteome</keyword>
<proteinExistence type="inferred from homology"/>
<evidence type="ECO:0000313" key="16">
    <source>
        <dbReference type="EMBL" id="KAL3890928.1"/>
    </source>
</evidence>